<feature type="region of interest" description="Disordered" evidence="1">
    <location>
        <begin position="390"/>
        <end position="416"/>
    </location>
</feature>
<evidence type="ECO:0000313" key="4">
    <source>
        <dbReference type="Proteomes" id="UP000663856"/>
    </source>
</evidence>
<feature type="compositionally biased region" description="Polar residues" evidence="1">
    <location>
        <begin position="597"/>
        <end position="607"/>
    </location>
</feature>
<dbReference type="EMBL" id="CAJOBG010001178">
    <property type="protein sequence ID" value="CAF3903190.1"/>
    <property type="molecule type" value="Genomic_DNA"/>
</dbReference>
<evidence type="ECO:0000313" key="3">
    <source>
        <dbReference type="EMBL" id="CAF3903190.1"/>
    </source>
</evidence>
<evidence type="ECO:0000256" key="1">
    <source>
        <dbReference type="SAM" id="MobiDB-lite"/>
    </source>
</evidence>
<feature type="compositionally biased region" description="Polar residues" evidence="1">
    <location>
        <begin position="200"/>
        <end position="211"/>
    </location>
</feature>
<feature type="compositionally biased region" description="Basic residues" evidence="1">
    <location>
        <begin position="654"/>
        <end position="665"/>
    </location>
</feature>
<accession>A0A816LP02</accession>
<dbReference type="Proteomes" id="UP000663866">
    <property type="component" value="Unassembled WGS sequence"/>
</dbReference>
<comment type="caution">
    <text evidence="2">The sequence shown here is derived from an EMBL/GenBank/DDBJ whole genome shotgun (WGS) entry which is preliminary data.</text>
</comment>
<dbReference type="AlphaFoldDB" id="A0A816LP02"/>
<organism evidence="2 4">
    <name type="scientific">Rotaria magnacalcarata</name>
    <dbReference type="NCBI Taxonomy" id="392030"/>
    <lineage>
        <taxon>Eukaryota</taxon>
        <taxon>Metazoa</taxon>
        <taxon>Spiralia</taxon>
        <taxon>Gnathifera</taxon>
        <taxon>Rotifera</taxon>
        <taxon>Eurotatoria</taxon>
        <taxon>Bdelloidea</taxon>
        <taxon>Philodinida</taxon>
        <taxon>Philodinidae</taxon>
        <taxon>Rotaria</taxon>
    </lineage>
</organism>
<evidence type="ECO:0000313" key="5">
    <source>
        <dbReference type="Proteomes" id="UP000663866"/>
    </source>
</evidence>
<proteinExistence type="predicted"/>
<feature type="region of interest" description="Disordered" evidence="1">
    <location>
        <begin position="139"/>
        <end position="229"/>
    </location>
</feature>
<dbReference type="Proteomes" id="UP000663856">
    <property type="component" value="Unassembled WGS sequence"/>
</dbReference>
<protein>
    <submittedName>
        <fullName evidence="2">Uncharacterized protein</fullName>
    </submittedName>
</protein>
<gene>
    <name evidence="3" type="ORF">OVN521_LOCUS9623</name>
    <name evidence="2" type="ORF">WKI299_LOCUS2230</name>
</gene>
<feature type="region of interest" description="Disordered" evidence="1">
    <location>
        <begin position="554"/>
        <end position="700"/>
    </location>
</feature>
<name>A0A816LP02_9BILA</name>
<reference evidence="2" key="1">
    <citation type="submission" date="2021-02" db="EMBL/GenBank/DDBJ databases">
        <authorList>
            <person name="Nowell W R."/>
        </authorList>
    </citation>
    <scope>NUCLEOTIDE SEQUENCE</scope>
</reference>
<dbReference type="EMBL" id="CAJNRF010000197">
    <property type="protein sequence ID" value="CAF1947361.1"/>
    <property type="molecule type" value="Genomic_DNA"/>
</dbReference>
<evidence type="ECO:0000313" key="2">
    <source>
        <dbReference type="EMBL" id="CAF1947361.1"/>
    </source>
</evidence>
<sequence>MSYATSLLAAYPSSYGTSTLFSDNLVQRSSFDNIYHPPVGGYGGTDRLLSDDLAFSQINHNQTTYHPPLYSISNSTSVFPTKNYENSPVGSYLHQPLPSNDSYTLLNDIREYSESLVTASNTNTASSIARSLHENKANVPFNKFPNQQPNYTRTLNDGHGNQPMKSVWSSTKTKTKTKGGQLDDAKKKPVLKQQPGLITGRTQPSTGTQKDSTIDKLNDDLTPVQSPHLPVQLTKQPNHLQRNATIADIEKQPPTIDIQEWVNKTKKQSPTEDKDAEQAWSDKIDQLHIVQAQHEREKTKSVRLLPNAPKKIENKTTVVNKKKPTADVKPHDSIYQHESYFDTLFDGDYFRKPSTNNYSIGSSFQNGKSTKNKLANSLNNINSMVTSKNPKQVLQQKKPRYEPPTTKRPPPTITTTSWRKTWPKQYHFDSIYPYHLYNEFTYRELAHKDTDERFREALHKLRADRAEQQSKEINEKTAKRLNYGDYVRHSTKDALLQNVIKPSPWSDFMDLKKGNLYSLSQEEKKELYHQSKSYGERIRYRNFGYNFGSETARSYRHSAPLTDDDSQGSESGDATPRPKLNHSDSKSVSRTSRRLGSASTSNKTSTKPIGARGLNRPIPSQASRTTIRTDRSNANRQSENDDEDIPSGYDANRKYKQKSKKKNVHYAKGDPSGRSVISGDESDNGTSTYGQRIHRATNRDADDDLFTVREEKTLESFEGARYKKR</sequence>
<feature type="compositionally biased region" description="Polar residues" evidence="1">
    <location>
        <begin position="144"/>
        <end position="155"/>
    </location>
</feature>
<keyword evidence="5" id="KW-1185">Reference proteome</keyword>